<dbReference type="PATRIC" id="fig|1353534.3.peg.3938"/>
<dbReference type="InterPro" id="IPR029465">
    <property type="entry name" value="ATPgrasp_TupA"/>
</dbReference>
<name>A0A1A6AII8_9CLOT</name>
<evidence type="ECO:0008006" key="3">
    <source>
        <dbReference type="Google" id="ProtNLM"/>
    </source>
</evidence>
<reference evidence="1 2" key="1">
    <citation type="journal article" date="2012" name="Front. Microbiol.">
        <title>Draft Genome Sequence of the Virulent Strain 01-B526 of the Fish Pathogen Aeromonas salmonicida.</title>
        <authorList>
            <person name="Charette S.J."/>
            <person name="Brochu F."/>
            <person name="Boyle B."/>
            <person name="Filion G."/>
            <person name="Tanaka K.H."/>
            <person name="Derome N."/>
        </authorList>
    </citation>
    <scope>NUCLEOTIDE SEQUENCE [LARGE SCALE GENOMIC DNA]</scope>
    <source>
        <strain evidence="1 2">P11</strain>
    </source>
</reference>
<dbReference type="RefSeq" id="WP_065079877.1">
    <property type="nucleotide sequence ID" value="NZ_LROS01000077.1"/>
</dbReference>
<gene>
    <name evidence="1" type="ORF">CLRAG_38660</name>
</gene>
<accession>A0A1A6AII8</accession>
<dbReference type="Pfam" id="PF14305">
    <property type="entry name" value="ATPgrasp_TupA"/>
    <property type="match status" value="1"/>
</dbReference>
<keyword evidence="2" id="KW-1185">Reference proteome</keyword>
<organism evidence="1 2">
    <name type="scientific">Clostridium ragsdalei P11</name>
    <dbReference type="NCBI Taxonomy" id="1353534"/>
    <lineage>
        <taxon>Bacteria</taxon>
        <taxon>Bacillati</taxon>
        <taxon>Bacillota</taxon>
        <taxon>Clostridia</taxon>
        <taxon>Eubacteriales</taxon>
        <taxon>Clostridiaceae</taxon>
        <taxon>Clostridium</taxon>
    </lineage>
</organism>
<dbReference type="AlphaFoldDB" id="A0A1A6AII8"/>
<comment type="caution">
    <text evidence="1">The sequence shown here is derived from an EMBL/GenBank/DDBJ whole genome shotgun (WGS) entry which is preliminary data.</text>
</comment>
<dbReference type="Proteomes" id="UP000093954">
    <property type="component" value="Unassembled WGS sequence"/>
</dbReference>
<evidence type="ECO:0000313" key="1">
    <source>
        <dbReference type="EMBL" id="OBR89889.1"/>
    </source>
</evidence>
<protein>
    <recommendedName>
        <fullName evidence="3">Glycosyl transferase</fullName>
    </recommendedName>
</protein>
<evidence type="ECO:0000313" key="2">
    <source>
        <dbReference type="Proteomes" id="UP000093954"/>
    </source>
</evidence>
<dbReference type="EMBL" id="LROS01000077">
    <property type="protein sequence ID" value="OBR89889.1"/>
    <property type="molecule type" value="Genomic_DNA"/>
</dbReference>
<proteinExistence type="predicted"/>
<sequence length="307" mass="36236">MKYKENIVLQVVRNPFKFIKHIGGKGYLKWIPDKLYLKLCYRAVFGKELDFDNPQTFNEKLQWLKLYDHKPIYTIMVDKYEVKKYVSDIIGEEYIIPTLGVWDKFDNIDFNSLPNQFILKCTHDSGGLVICKDKRKLDLKATKKKINRCLKKNFYYVGREWAYKDVKPRIIAEKYMEQSSNNELNDFKLMCFHGKVKCSFVCTNRHSGEGLNVTFYDTDWRVMPFERHYPRSKVALDKPASYKDMVAFAEKLSQDIPFVRVDFYEVKGKPYFGELTFYPGNGFEEFTPSEYDQKLGEWVKLPGGSTC</sequence>